<dbReference type="Gene3D" id="3.40.33.10">
    <property type="entry name" value="CAP"/>
    <property type="match status" value="1"/>
</dbReference>
<dbReference type="InterPro" id="IPR035940">
    <property type="entry name" value="CAP_sf"/>
</dbReference>
<feature type="domain" description="ShKT" evidence="4">
    <location>
        <begin position="309"/>
        <end position="347"/>
    </location>
</feature>
<dbReference type="Pfam" id="PF01549">
    <property type="entry name" value="ShK"/>
    <property type="match status" value="1"/>
</dbReference>
<accession>A0A5S6QHZ4</accession>
<evidence type="ECO:0000313" key="6">
    <source>
        <dbReference type="WBParaSite" id="TMUE_2000007026.1"/>
    </source>
</evidence>
<dbReference type="Pfam" id="PF00188">
    <property type="entry name" value="CAP"/>
    <property type="match status" value="1"/>
</dbReference>
<dbReference type="SUPFAM" id="SSF55797">
    <property type="entry name" value="PR-1-like"/>
    <property type="match status" value="1"/>
</dbReference>
<feature type="region of interest" description="Disordered" evidence="2">
    <location>
        <begin position="26"/>
        <end position="96"/>
    </location>
</feature>
<dbReference type="STRING" id="70415.A0A5S6QHZ4"/>
<keyword evidence="5" id="KW-1185">Reference proteome</keyword>
<reference evidence="6" key="1">
    <citation type="submission" date="2019-12" db="UniProtKB">
        <authorList>
            <consortium name="WormBaseParasite"/>
        </authorList>
    </citation>
    <scope>IDENTIFICATION</scope>
</reference>
<name>A0A5S6QHZ4_TRIMR</name>
<organism evidence="5 6">
    <name type="scientific">Trichuris muris</name>
    <name type="common">Mouse whipworm</name>
    <dbReference type="NCBI Taxonomy" id="70415"/>
    <lineage>
        <taxon>Eukaryota</taxon>
        <taxon>Metazoa</taxon>
        <taxon>Ecdysozoa</taxon>
        <taxon>Nematoda</taxon>
        <taxon>Enoplea</taxon>
        <taxon>Dorylaimia</taxon>
        <taxon>Trichinellida</taxon>
        <taxon>Trichuridae</taxon>
        <taxon>Trichuris</taxon>
    </lineage>
</organism>
<evidence type="ECO:0000256" key="3">
    <source>
        <dbReference type="SAM" id="SignalP"/>
    </source>
</evidence>
<feature type="signal peptide" evidence="3">
    <location>
        <begin position="1"/>
        <end position="18"/>
    </location>
</feature>
<keyword evidence="3" id="KW-0732">Signal</keyword>
<evidence type="ECO:0000256" key="2">
    <source>
        <dbReference type="SAM" id="MobiDB-lite"/>
    </source>
</evidence>
<dbReference type="WBParaSite" id="TMUE_2000007026.1">
    <property type="protein sequence ID" value="TMUE_2000007026.1"/>
    <property type="gene ID" value="WBGene00302621"/>
</dbReference>
<dbReference type="InterPro" id="IPR003582">
    <property type="entry name" value="ShKT_dom"/>
</dbReference>
<dbReference type="InterPro" id="IPR014044">
    <property type="entry name" value="CAP_dom"/>
</dbReference>
<dbReference type="Proteomes" id="UP000046395">
    <property type="component" value="Unassembled WGS sequence"/>
</dbReference>
<dbReference type="PROSITE" id="PS51670">
    <property type="entry name" value="SHKT"/>
    <property type="match status" value="1"/>
</dbReference>
<evidence type="ECO:0000313" key="5">
    <source>
        <dbReference type="Proteomes" id="UP000046395"/>
    </source>
</evidence>
<feature type="compositionally biased region" description="Basic and acidic residues" evidence="2">
    <location>
        <begin position="31"/>
        <end position="42"/>
    </location>
</feature>
<sequence>MRLLYVLLFLQLSLIVVAIPSDRANLFNGKKTTEPEPLKKNEQPYPKAKVQKSEDHKNAGTPSADAKSAGEITEQPVRSPQPTDTDQKERKLLSSQTDEGGIIFSDDVRQCILNEHNMYRRRIAKGEVPHMPAATIMNELMWSDKIAEKAREWANKCEMAHTPQGYYCGLDGYDNIGENLATRTTSADGLNSDEKLKDAFKWALNSWFDEYKNYKFITRTCSKVCGHFTQMVRDSTEKVGCGIAMCSGGVKGFRPGIPSYLIVCNYGPGNNFANQPPYETDASKACPQVRPTRKDYLCTGNGKKGPEKCEDKTNFCSTWKEQGKCKMCNNPYYQWMIGVCPKTCGIC</sequence>
<feature type="chain" id="PRO_5024333003" evidence="3">
    <location>
        <begin position="19"/>
        <end position="347"/>
    </location>
</feature>
<evidence type="ECO:0000256" key="1">
    <source>
        <dbReference type="PROSITE-ProRule" id="PRU01005"/>
    </source>
</evidence>
<dbReference type="PRINTS" id="PR00837">
    <property type="entry name" value="V5TPXLIKE"/>
</dbReference>
<dbReference type="CDD" id="cd05380">
    <property type="entry name" value="CAP_euk"/>
    <property type="match status" value="1"/>
</dbReference>
<evidence type="ECO:0000259" key="4">
    <source>
        <dbReference type="PROSITE" id="PS51670"/>
    </source>
</evidence>
<proteinExistence type="predicted"/>
<dbReference type="AlphaFoldDB" id="A0A5S6QHZ4"/>
<dbReference type="PANTHER" id="PTHR10334">
    <property type="entry name" value="CYSTEINE-RICH SECRETORY PROTEIN-RELATED"/>
    <property type="match status" value="1"/>
</dbReference>
<comment type="caution">
    <text evidence="1">Lacks conserved residue(s) required for the propagation of feature annotation.</text>
</comment>
<dbReference type="InterPro" id="IPR001283">
    <property type="entry name" value="CRISP-related"/>
</dbReference>
<protein>
    <submittedName>
        <fullName evidence="6">ShKT domain-containing protein</fullName>
    </submittedName>
</protein>
<dbReference type="Gene3D" id="1.10.10.1940">
    <property type="match status" value="1"/>
</dbReference>
<dbReference type="SMART" id="SM00198">
    <property type="entry name" value="SCP"/>
    <property type="match status" value="1"/>
</dbReference>